<evidence type="ECO:0008006" key="3">
    <source>
        <dbReference type="Google" id="ProtNLM"/>
    </source>
</evidence>
<sequence length="160" mass="18177">MIEKGLYKKVSVEQAMFNQAMAFAATSSMLYYQKLAHLPRDGQAITPWVVNTAFSIEVYLKTVGRLFGVNTRGHKLLRIFEQLPDEAKSLILKAVGPAATFWKVEETVDVVRTLSVLNDAFVQWRYHYEVGDLNEIFIMPAIVVATALHEVCREELKGRE</sequence>
<evidence type="ECO:0000313" key="2">
    <source>
        <dbReference type="Proteomes" id="UP000063429"/>
    </source>
</evidence>
<reference evidence="2" key="1">
    <citation type="journal article" date="2015" name="Genome Announc.">
        <title>Complete Genome Sequence of Herbaspirillum hiltneri N3 (DSM 17495), Isolated from Surface-Sterilized Wheat Roots.</title>
        <authorList>
            <person name="Guizelini D."/>
            <person name="Saizaki P.M."/>
            <person name="Coimbra N.A."/>
            <person name="Weiss V.A."/>
            <person name="Faoro H."/>
            <person name="Sfeir M.Z."/>
            <person name="Baura V.A."/>
            <person name="Monteiro R.A."/>
            <person name="Chubatsu L.S."/>
            <person name="Souza E.M."/>
            <person name="Cruz L.M."/>
            <person name="Pedrosa F.O."/>
            <person name="Raittz R.T."/>
            <person name="Marchaukoski J.N."/>
            <person name="Steffens M.B."/>
        </authorList>
    </citation>
    <scope>NUCLEOTIDE SEQUENCE [LARGE SCALE GENOMIC DNA]</scope>
    <source>
        <strain evidence="2">N3</strain>
    </source>
</reference>
<dbReference type="EMBL" id="CP011409">
    <property type="protein sequence ID" value="AKZ62557.1"/>
    <property type="molecule type" value="Genomic_DNA"/>
</dbReference>
<name>A0ABM5UZ54_9BURK</name>
<protein>
    <recommendedName>
        <fullName evidence="3">HEPN domain-containing protein</fullName>
    </recommendedName>
</protein>
<proteinExistence type="predicted"/>
<dbReference type="Proteomes" id="UP000063429">
    <property type="component" value="Chromosome"/>
</dbReference>
<keyword evidence="2" id="KW-1185">Reference proteome</keyword>
<gene>
    <name evidence="1" type="ORF">F506_07580</name>
</gene>
<evidence type="ECO:0000313" key="1">
    <source>
        <dbReference type="EMBL" id="AKZ62557.1"/>
    </source>
</evidence>
<organism evidence="1 2">
    <name type="scientific">Herbaspirillum hiltneri N3</name>
    <dbReference type="NCBI Taxonomy" id="1262470"/>
    <lineage>
        <taxon>Bacteria</taxon>
        <taxon>Pseudomonadati</taxon>
        <taxon>Pseudomonadota</taxon>
        <taxon>Betaproteobacteria</taxon>
        <taxon>Burkholderiales</taxon>
        <taxon>Oxalobacteraceae</taxon>
        <taxon>Herbaspirillum</taxon>
    </lineage>
</organism>
<accession>A0ABM5UZ54</accession>